<evidence type="ECO:0000313" key="4">
    <source>
        <dbReference type="EMBL" id="KAJ5083380.1"/>
    </source>
</evidence>
<dbReference type="PANTHER" id="PTHR39614">
    <property type="entry name" value="INTEGRAL MEMBRANE PROTEIN"/>
    <property type="match status" value="1"/>
</dbReference>
<reference evidence="4" key="1">
    <citation type="submission" date="2022-11" db="EMBL/GenBank/DDBJ databases">
        <authorList>
            <person name="Petersen C."/>
        </authorList>
    </citation>
    <scope>NUCLEOTIDE SEQUENCE</scope>
    <source>
        <strain evidence="4">IBT 30069</strain>
    </source>
</reference>
<comment type="caution">
    <text evidence="4">The sequence shown here is derived from an EMBL/GenBank/DDBJ whole genome shotgun (WGS) entry which is preliminary data.</text>
</comment>
<keyword evidence="2" id="KW-1133">Transmembrane helix</keyword>
<feature type="domain" description="Rhodopsin" evidence="3">
    <location>
        <begin position="37"/>
        <end position="270"/>
    </location>
</feature>
<evidence type="ECO:0000313" key="5">
    <source>
        <dbReference type="Proteomes" id="UP001149165"/>
    </source>
</evidence>
<accession>A0A9W9EKG4</accession>
<keyword evidence="2" id="KW-0812">Transmembrane</keyword>
<keyword evidence="5" id="KW-1185">Reference proteome</keyword>
<dbReference type="AlphaFoldDB" id="A0A9W9EKG4"/>
<dbReference type="Proteomes" id="UP001149165">
    <property type="component" value="Unassembled WGS sequence"/>
</dbReference>
<dbReference type="InterPro" id="IPR049326">
    <property type="entry name" value="Rhodopsin_dom_fungi"/>
</dbReference>
<organism evidence="4 5">
    <name type="scientific">Penicillium angulare</name>
    <dbReference type="NCBI Taxonomy" id="116970"/>
    <lineage>
        <taxon>Eukaryota</taxon>
        <taxon>Fungi</taxon>
        <taxon>Dikarya</taxon>
        <taxon>Ascomycota</taxon>
        <taxon>Pezizomycotina</taxon>
        <taxon>Eurotiomycetes</taxon>
        <taxon>Eurotiomycetidae</taxon>
        <taxon>Eurotiales</taxon>
        <taxon>Aspergillaceae</taxon>
        <taxon>Penicillium</taxon>
    </lineage>
</organism>
<feature type="transmembrane region" description="Helical" evidence="2">
    <location>
        <begin position="207"/>
        <end position="229"/>
    </location>
</feature>
<feature type="transmembrane region" description="Helical" evidence="2">
    <location>
        <begin position="102"/>
        <end position="119"/>
    </location>
</feature>
<feature type="transmembrane region" description="Helical" evidence="2">
    <location>
        <begin position="20"/>
        <end position="41"/>
    </location>
</feature>
<feature type="transmembrane region" description="Helical" evidence="2">
    <location>
        <begin position="173"/>
        <end position="195"/>
    </location>
</feature>
<feature type="region of interest" description="Disordered" evidence="1">
    <location>
        <begin position="367"/>
        <end position="395"/>
    </location>
</feature>
<dbReference type="PANTHER" id="PTHR39614:SF2">
    <property type="entry name" value="INTEGRAL MEMBRANE PROTEIN"/>
    <property type="match status" value="1"/>
</dbReference>
<proteinExistence type="predicted"/>
<evidence type="ECO:0000259" key="3">
    <source>
        <dbReference type="Pfam" id="PF20684"/>
    </source>
</evidence>
<dbReference type="EMBL" id="JAPQKH010000008">
    <property type="protein sequence ID" value="KAJ5083380.1"/>
    <property type="molecule type" value="Genomic_DNA"/>
</dbReference>
<feature type="transmembrane region" description="Helical" evidence="2">
    <location>
        <begin position="131"/>
        <end position="153"/>
    </location>
</feature>
<name>A0A9W9EKG4_9EURO</name>
<dbReference type="Pfam" id="PF20684">
    <property type="entry name" value="Fung_rhodopsin"/>
    <property type="match status" value="1"/>
</dbReference>
<reference evidence="4" key="2">
    <citation type="journal article" date="2023" name="IMA Fungus">
        <title>Comparative genomic study of the Penicillium genus elucidates a diverse pangenome and 15 lateral gene transfer events.</title>
        <authorList>
            <person name="Petersen C."/>
            <person name="Sorensen T."/>
            <person name="Nielsen M.R."/>
            <person name="Sondergaard T.E."/>
            <person name="Sorensen J.L."/>
            <person name="Fitzpatrick D.A."/>
            <person name="Frisvad J.C."/>
            <person name="Nielsen K.L."/>
        </authorList>
    </citation>
    <scope>NUCLEOTIDE SEQUENCE</scope>
    <source>
        <strain evidence="4">IBT 30069</strain>
    </source>
</reference>
<keyword evidence="2" id="KW-0472">Membrane</keyword>
<feature type="transmembrane region" description="Helical" evidence="2">
    <location>
        <begin position="53"/>
        <end position="73"/>
    </location>
</feature>
<evidence type="ECO:0000256" key="1">
    <source>
        <dbReference type="SAM" id="MobiDB-lite"/>
    </source>
</evidence>
<evidence type="ECO:0000256" key="2">
    <source>
        <dbReference type="SAM" id="Phobius"/>
    </source>
</evidence>
<gene>
    <name evidence="4" type="ORF">N7456_012807</name>
</gene>
<protein>
    <recommendedName>
        <fullName evidence="3">Rhodopsin domain-containing protein</fullName>
    </recommendedName>
</protein>
<dbReference type="OrthoDB" id="3918601at2759"/>
<sequence>MVLPIRLPRSAAAADHADEIAIATLYLLVMMIMAVWIRLAFRYYMLRSLQWDDGMVSIALILGISQSAVVFTGTQNGLGKLQSEMSAAHFTTVEKDLYSSDLLYILSLSLAKVSVLQFLEKLCVNKLHKTICRWSSILVAVWTVPVFFTLAFKCGASSPWDTENRHCINVFDFWAAISPVDIATELVICILPIYIVKPVQVSFSKKVTVIVAFVFRAFVIVTTIVRLIFMKRAKSLADMNDDAFATSITTQLTLCVSLMTACIPCLKPFLDAFDSGMLNVSLHKRLGGGYSNSYGAAHANSYALGSMSRGAKESTTRSQYMEDEIEGLGSSAAAFAVTAPVRPANGTGSMAIQRTDQWSVRCEYVDQKSGGSLVDEAEISEDRGSRGSPGRNSPL</sequence>